<dbReference type="HOGENOM" id="CLU_2974775_0_0_10"/>
<proteinExistence type="predicted"/>
<dbReference type="OrthoDB" id="6555806at2"/>
<protein>
    <submittedName>
        <fullName evidence="1">Uncharacterized protein</fullName>
    </submittedName>
</protein>
<dbReference type="AlphaFoldDB" id="G8T971"/>
<dbReference type="RefSeq" id="WP_014216938.1">
    <property type="nucleotide sequence ID" value="NC_016609.1"/>
</dbReference>
<reference evidence="1 2" key="1">
    <citation type="submission" date="2011-12" db="EMBL/GenBank/DDBJ databases">
        <title>The complete genome of Niastella koreensis GR20-10.</title>
        <authorList>
            <consortium name="US DOE Joint Genome Institute (JGI-PGF)"/>
            <person name="Lucas S."/>
            <person name="Han J."/>
            <person name="Lapidus A."/>
            <person name="Bruce D."/>
            <person name="Goodwin L."/>
            <person name="Pitluck S."/>
            <person name="Peters L."/>
            <person name="Kyrpides N."/>
            <person name="Mavromatis K."/>
            <person name="Ivanova N."/>
            <person name="Mikhailova N."/>
            <person name="Davenport K."/>
            <person name="Saunders E."/>
            <person name="Detter J.C."/>
            <person name="Tapia R."/>
            <person name="Han C."/>
            <person name="Land M."/>
            <person name="Hauser L."/>
            <person name="Markowitz V."/>
            <person name="Cheng J.-F."/>
            <person name="Hugenholtz P."/>
            <person name="Woyke T."/>
            <person name="Wu D."/>
            <person name="Tindall B."/>
            <person name="Pomrenke H."/>
            <person name="Brambilla E."/>
            <person name="Klenk H.-P."/>
            <person name="Eisen J.A."/>
        </authorList>
    </citation>
    <scope>NUCLEOTIDE SEQUENCE [LARGE SCALE GENOMIC DNA]</scope>
    <source>
        <strain evidence="2">DSM 17620 / KACC 11465 / NBRC 106392 / GR20-10</strain>
    </source>
</reference>
<organism evidence="1 2">
    <name type="scientific">Niastella koreensis (strain DSM 17620 / KACC 11465 / NBRC 106392 / GR20-10)</name>
    <dbReference type="NCBI Taxonomy" id="700598"/>
    <lineage>
        <taxon>Bacteria</taxon>
        <taxon>Pseudomonadati</taxon>
        <taxon>Bacteroidota</taxon>
        <taxon>Chitinophagia</taxon>
        <taxon>Chitinophagales</taxon>
        <taxon>Chitinophagaceae</taxon>
        <taxon>Niastella</taxon>
    </lineage>
</organism>
<dbReference type="EMBL" id="CP003178">
    <property type="protein sequence ID" value="AEV97024.1"/>
    <property type="molecule type" value="Genomic_DNA"/>
</dbReference>
<name>G8T971_NIAKG</name>
<accession>G8T971</accession>
<dbReference type="KEGG" id="nko:Niako_0639"/>
<dbReference type="STRING" id="700598.Niako_0639"/>
<evidence type="ECO:0000313" key="1">
    <source>
        <dbReference type="EMBL" id="AEV97024.1"/>
    </source>
</evidence>
<evidence type="ECO:0000313" key="2">
    <source>
        <dbReference type="Proteomes" id="UP000005438"/>
    </source>
</evidence>
<gene>
    <name evidence="1" type="ordered locus">Niako_0639</name>
</gene>
<sequence length="58" mass="6487">MTRDELIELGKKIIAPDVSEEEGSGLMELFDAHVPHPVFKAREVNSKEKLLLNALKAQ</sequence>
<dbReference type="Proteomes" id="UP000005438">
    <property type="component" value="Chromosome"/>
</dbReference>